<organism evidence="2 3">
    <name type="scientific">Peronospora matthiolae</name>
    <dbReference type="NCBI Taxonomy" id="2874970"/>
    <lineage>
        <taxon>Eukaryota</taxon>
        <taxon>Sar</taxon>
        <taxon>Stramenopiles</taxon>
        <taxon>Oomycota</taxon>
        <taxon>Peronosporomycetes</taxon>
        <taxon>Peronosporales</taxon>
        <taxon>Peronosporaceae</taxon>
        <taxon>Peronospora</taxon>
    </lineage>
</organism>
<sequence>MGAKFASLNEREEGELSVSDGSKAAIKGVGTIMERVVLHNGDERDIEIKDALFVPSMRKNLLSVPQINKGGRFLVVFDGSKIIEGYRYNPNLARSSYEIVFTSVITLEMIRRVG</sequence>
<evidence type="ECO:0000259" key="1">
    <source>
        <dbReference type="Pfam" id="PF22936"/>
    </source>
</evidence>
<dbReference type="AlphaFoldDB" id="A0AAV1UXA8"/>
<proteinExistence type="predicted"/>
<comment type="caution">
    <text evidence="2">The sequence shown here is derived from an EMBL/GenBank/DDBJ whole genome shotgun (WGS) entry which is preliminary data.</text>
</comment>
<dbReference type="Pfam" id="PF22936">
    <property type="entry name" value="Pol_BBD"/>
    <property type="match status" value="1"/>
</dbReference>
<evidence type="ECO:0000313" key="2">
    <source>
        <dbReference type="EMBL" id="CAK7939011.1"/>
    </source>
</evidence>
<dbReference type="InterPro" id="IPR054722">
    <property type="entry name" value="PolX-like_BBD"/>
</dbReference>
<protein>
    <recommendedName>
        <fullName evidence="1">Retrovirus-related Pol polyprotein from transposon TNT 1-94-like beta-barrel domain-containing protein</fullName>
    </recommendedName>
</protein>
<dbReference type="EMBL" id="CAKLBY020000236">
    <property type="protein sequence ID" value="CAK7939011.1"/>
    <property type="molecule type" value="Genomic_DNA"/>
</dbReference>
<feature type="domain" description="Retrovirus-related Pol polyprotein from transposon TNT 1-94-like beta-barrel" evidence="1">
    <location>
        <begin position="5"/>
        <end position="71"/>
    </location>
</feature>
<gene>
    <name evidence="2" type="ORF">PM001_LOCUS24161</name>
</gene>
<name>A0AAV1UXA8_9STRA</name>
<reference evidence="2" key="1">
    <citation type="submission" date="2024-01" db="EMBL/GenBank/DDBJ databases">
        <authorList>
            <person name="Webb A."/>
        </authorList>
    </citation>
    <scope>NUCLEOTIDE SEQUENCE</scope>
    <source>
        <strain evidence="2">Pm1</strain>
    </source>
</reference>
<accession>A0AAV1UXA8</accession>
<dbReference type="Proteomes" id="UP001162060">
    <property type="component" value="Unassembled WGS sequence"/>
</dbReference>
<evidence type="ECO:0000313" key="3">
    <source>
        <dbReference type="Proteomes" id="UP001162060"/>
    </source>
</evidence>